<dbReference type="RefSeq" id="WP_058528781.1">
    <property type="nucleotide sequence ID" value="NZ_CAAAHZ010000014.1"/>
</dbReference>
<reference evidence="3 4" key="1">
    <citation type="submission" date="2015-11" db="EMBL/GenBank/DDBJ databases">
        <title>Genomic analysis of 38 Legionella species identifies large and diverse effector repertoires.</title>
        <authorList>
            <person name="Burstein D."/>
            <person name="Amaro F."/>
            <person name="Zusman T."/>
            <person name="Lifshitz Z."/>
            <person name="Cohen O."/>
            <person name="Gilbert J.A."/>
            <person name="Pupko T."/>
            <person name="Shuman H.A."/>
            <person name="Segal G."/>
        </authorList>
    </citation>
    <scope>NUCLEOTIDE SEQUENCE [LARGE SCALE GENOMIC DNA]</scope>
    <source>
        <strain evidence="3 4">ATCC 49505</strain>
    </source>
</reference>
<dbReference type="SMART" id="SM00854">
    <property type="entry name" value="PGA_cap"/>
    <property type="match status" value="1"/>
</dbReference>
<dbReference type="InterPro" id="IPR029052">
    <property type="entry name" value="Metallo-depent_PP-like"/>
</dbReference>
<protein>
    <submittedName>
        <fullName evidence="3">Capsule biosynthesis protein</fullName>
    </submittedName>
</protein>
<proteinExistence type="inferred from homology"/>
<keyword evidence="4" id="KW-1185">Reference proteome</keyword>
<dbReference type="PANTHER" id="PTHR33393:SF11">
    <property type="entry name" value="POLYGLUTAMINE SYNTHESIS ACCESSORY PROTEIN RV0574C-RELATED"/>
    <property type="match status" value="1"/>
</dbReference>
<dbReference type="PATRIC" id="fig|45068.5.peg.821"/>
<comment type="similarity">
    <text evidence="1">Belongs to the CapA family.</text>
</comment>
<dbReference type="Pfam" id="PF09587">
    <property type="entry name" value="PGA_cap"/>
    <property type="match status" value="1"/>
</dbReference>
<dbReference type="SUPFAM" id="SSF56300">
    <property type="entry name" value="Metallo-dependent phosphatases"/>
    <property type="match status" value="1"/>
</dbReference>
<dbReference type="Gene3D" id="3.60.21.10">
    <property type="match status" value="1"/>
</dbReference>
<evidence type="ECO:0000313" key="3">
    <source>
        <dbReference type="EMBL" id="KTD21606.1"/>
    </source>
</evidence>
<evidence type="ECO:0000313" key="4">
    <source>
        <dbReference type="Proteomes" id="UP000054997"/>
    </source>
</evidence>
<dbReference type="InterPro" id="IPR052169">
    <property type="entry name" value="CW_Biosynth-Accessory"/>
</dbReference>
<dbReference type="AlphaFoldDB" id="A0A0W0VP97"/>
<organism evidence="3 4">
    <name type="scientific">Legionella londiniensis</name>
    <dbReference type="NCBI Taxonomy" id="45068"/>
    <lineage>
        <taxon>Bacteria</taxon>
        <taxon>Pseudomonadati</taxon>
        <taxon>Pseudomonadota</taxon>
        <taxon>Gammaproteobacteria</taxon>
        <taxon>Legionellales</taxon>
        <taxon>Legionellaceae</taxon>
        <taxon>Legionella</taxon>
    </lineage>
</organism>
<dbReference type="STRING" id="45068.Llon_0771"/>
<dbReference type="CDD" id="cd07381">
    <property type="entry name" value="MPP_CapA"/>
    <property type="match status" value="1"/>
</dbReference>
<evidence type="ECO:0000256" key="1">
    <source>
        <dbReference type="ARBA" id="ARBA00005662"/>
    </source>
</evidence>
<dbReference type="OrthoDB" id="9810718at2"/>
<name>A0A0W0VP97_9GAMM</name>
<dbReference type="EMBL" id="LNYK01000014">
    <property type="protein sequence ID" value="KTD21606.1"/>
    <property type="molecule type" value="Genomic_DNA"/>
</dbReference>
<evidence type="ECO:0000259" key="2">
    <source>
        <dbReference type="SMART" id="SM00854"/>
    </source>
</evidence>
<feature type="domain" description="Capsule synthesis protein CapA" evidence="2">
    <location>
        <begin position="7"/>
        <end position="289"/>
    </location>
</feature>
<accession>A0A0W0VP97</accession>
<dbReference type="Proteomes" id="UP000054997">
    <property type="component" value="Unassembled WGS sequence"/>
</dbReference>
<comment type="caution">
    <text evidence="3">The sequence shown here is derived from an EMBL/GenBank/DDBJ whole genome shotgun (WGS) entry which is preliminary data.</text>
</comment>
<dbReference type="InterPro" id="IPR019079">
    <property type="entry name" value="Capsule_synth_CapA"/>
</dbReference>
<dbReference type="PANTHER" id="PTHR33393">
    <property type="entry name" value="POLYGLUTAMINE SYNTHESIS ACCESSORY PROTEIN RV0574C-RELATED"/>
    <property type="match status" value="1"/>
</dbReference>
<sequence>MDNRLLTIFVSGDVMTGRGIDQILPSPSNPVLYESYVKDAREYIRLAEEVNGSIPREVSSDYIWGDALKEWNLRKPEIKLINLETSITSHDTPWENKGIHYRMHPGNIITLQAAGIDVCALANNHVMDWGRDGLIETLKVLHKAGINTSGAGENLDQAQMPAIIPLNERNRCLIFSLGLETSGIPAGWQARANRPGVWLLDDLSSDTVTIIKNTIDYFRKPGDICIVSIHWGGNWGYQIPAEHQDFAHELIDEAGIHLLHGHSSHHPQGIEIYNHMPILYGCGDFFNDYEGISGYEEYKGHLSLMYFLKFDPITLWIKHIELVPMEIKKFSLHYPAIHDFKWMLETMQKSSSPFLTEITLGKRGSNSFEVVIHG</sequence>
<gene>
    <name evidence="3" type="ORF">Llon_0771</name>
</gene>